<dbReference type="Proteomes" id="UP000198959">
    <property type="component" value="Unassembled WGS sequence"/>
</dbReference>
<dbReference type="RefSeq" id="WP_091639633.1">
    <property type="nucleotide sequence ID" value="NZ_FMHW01000002.1"/>
</dbReference>
<dbReference type="InterPro" id="IPR011335">
    <property type="entry name" value="Restrct_endonuc-II-like"/>
</dbReference>
<evidence type="ECO:0000259" key="2">
    <source>
        <dbReference type="Pfam" id="PF04471"/>
    </source>
</evidence>
<dbReference type="PIRSF" id="PIRSF031853">
    <property type="entry name" value="UPC031853"/>
    <property type="match status" value="1"/>
</dbReference>
<dbReference type="OrthoDB" id="291940at2"/>
<evidence type="ECO:0000313" key="3">
    <source>
        <dbReference type="EMBL" id="SCL20586.1"/>
    </source>
</evidence>
<feature type="region of interest" description="Disordered" evidence="1">
    <location>
        <begin position="165"/>
        <end position="192"/>
    </location>
</feature>
<gene>
    <name evidence="3" type="ORF">GA0074692_0911</name>
</gene>
<dbReference type="GO" id="GO:0015666">
    <property type="term" value="F:restriction endodeoxyribonuclease activity"/>
    <property type="evidence" value="ECO:0007669"/>
    <property type="project" value="TreeGrafter"/>
</dbReference>
<reference evidence="4" key="1">
    <citation type="submission" date="2016-06" db="EMBL/GenBank/DDBJ databases">
        <authorList>
            <person name="Varghese N."/>
            <person name="Submissions Spin"/>
        </authorList>
    </citation>
    <scope>NUCLEOTIDE SEQUENCE [LARGE SCALE GENOMIC DNA]</scope>
    <source>
        <strain evidence="4">DSM 43817</strain>
    </source>
</reference>
<dbReference type="InterPro" id="IPR007560">
    <property type="entry name" value="Restrct_endonuc_IV_Mrr"/>
</dbReference>
<sequence length="356" mass="38302">MAHAWVIRSGRHGERDQWALLNGFSGGGWREVPDLSACASREDVAKVVEATWPGASVGKRHNFTGQLCALRFRIHPKDLLVMPLKTTKQIAFGRVTGGYQYRAGEAEADRRHVVTVDWQRIDLPRAAVKQDLLFTLGSAMSIFAPSKNNAVARLEHLLTYGTDPGNAALSGTTPKTAATSQASDTAAQTDVDEPELAADIEQVALDQITARIAEEFTGHDLATLVTAILTAEGFHCTLAPPGPDGGIDITAGRGPLGLDSPRLLAQVKSGSQIGAPTVTQLHGVMTTHGAEQGLLVAWGGLTKPARDALKNQHLRVRVWEAGDVVEAVLRTYDRLPEEIRAQVPLRRVWMLSDAGL</sequence>
<dbReference type="STRING" id="145854.GA0074692_0911"/>
<organism evidence="3 4">
    <name type="scientific">Micromonospora pallida</name>
    <dbReference type="NCBI Taxonomy" id="145854"/>
    <lineage>
        <taxon>Bacteria</taxon>
        <taxon>Bacillati</taxon>
        <taxon>Actinomycetota</taxon>
        <taxon>Actinomycetes</taxon>
        <taxon>Micromonosporales</taxon>
        <taxon>Micromonosporaceae</taxon>
        <taxon>Micromonospora</taxon>
    </lineage>
</organism>
<feature type="domain" description="Restriction endonuclease type IV Mrr" evidence="2">
    <location>
        <begin position="214"/>
        <end position="326"/>
    </location>
</feature>
<dbReference type="InterPro" id="IPR011856">
    <property type="entry name" value="tRNA_endonuc-like_dom_sf"/>
</dbReference>
<dbReference type="InterPro" id="IPR052906">
    <property type="entry name" value="Type_IV_Methyl-Rstrct_Enzyme"/>
</dbReference>
<dbReference type="AlphaFoldDB" id="A0A1C6RTQ3"/>
<proteinExistence type="predicted"/>
<dbReference type="PANTHER" id="PTHR30015:SF7">
    <property type="entry name" value="TYPE IV METHYL-DIRECTED RESTRICTION ENZYME ECOKMRR"/>
    <property type="match status" value="1"/>
</dbReference>
<dbReference type="PANTHER" id="PTHR30015">
    <property type="entry name" value="MRR RESTRICTION SYSTEM PROTEIN"/>
    <property type="match status" value="1"/>
</dbReference>
<accession>A0A1C6RTQ3</accession>
<feature type="compositionally biased region" description="Low complexity" evidence="1">
    <location>
        <begin position="176"/>
        <end position="189"/>
    </location>
</feature>
<dbReference type="InterPro" id="IPR016984">
    <property type="entry name" value="UCP031853"/>
</dbReference>
<dbReference type="GO" id="GO:0003677">
    <property type="term" value="F:DNA binding"/>
    <property type="evidence" value="ECO:0007669"/>
    <property type="project" value="InterPro"/>
</dbReference>
<protein>
    <submittedName>
        <fullName evidence="3">Restriction system protein</fullName>
    </submittedName>
</protein>
<dbReference type="Pfam" id="PF04471">
    <property type="entry name" value="Mrr_cat"/>
    <property type="match status" value="1"/>
</dbReference>
<evidence type="ECO:0000256" key="1">
    <source>
        <dbReference type="SAM" id="MobiDB-lite"/>
    </source>
</evidence>
<dbReference type="EMBL" id="FMHW01000002">
    <property type="protein sequence ID" value="SCL20586.1"/>
    <property type="molecule type" value="Genomic_DNA"/>
</dbReference>
<dbReference type="SUPFAM" id="SSF52980">
    <property type="entry name" value="Restriction endonuclease-like"/>
    <property type="match status" value="1"/>
</dbReference>
<dbReference type="Gene3D" id="3.40.1350.10">
    <property type="match status" value="1"/>
</dbReference>
<dbReference type="GO" id="GO:0009307">
    <property type="term" value="P:DNA restriction-modification system"/>
    <property type="evidence" value="ECO:0007669"/>
    <property type="project" value="InterPro"/>
</dbReference>
<evidence type="ECO:0000313" key="4">
    <source>
        <dbReference type="Proteomes" id="UP000198959"/>
    </source>
</evidence>
<name>A0A1C6RTQ3_9ACTN</name>
<keyword evidence="4" id="KW-1185">Reference proteome</keyword>